<dbReference type="PANTHER" id="PTHR48027">
    <property type="entry name" value="HETEROGENEOUS NUCLEAR RIBONUCLEOPROTEIN 87F-RELATED"/>
    <property type="match status" value="1"/>
</dbReference>
<accession>X0Z946</accession>
<protein>
    <recommendedName>
        <fullName evidence="3">RRM domain-containing protein</fullName>
    </recommendedName>
</protein>
<evidence type="ECO:0000313" key="4">
    <source>
        <dbReference type="EMBL" id="GAG56913.1"/>
    </source>
</evidence>
<name>X0Z946_9ZZZZ</name>
<dbReference type="InterPro" id="IPR052462">
    <property type="entry name" value="SLIRP/GR-RBP-like"/>
</dbReference>
<reference evidence="4" key="1">
    <citation type="journal article" date="2014" name="Front. Microbiol.">
        <title>High frequency of phylogenetically diverse reductive dehalogenase-homologous genes in deep subseafloor sedimentary metagenomes.</title>
        <authorList>
            <person name="Kawai M."/>
            <person name="Futagami T."/>
            <person name="Toyoda A."/>
            <person name="Takaki Y."/>
            <person name="Nishi S."/>
            <person name="Hori S."/>
            <person name="Arai W."/>
            <person name="Tsubouchi T."/>
            <person name="Morono Y."/>
            <person name="Uchiyama I."/>
            <person name="Ito T."/>
            <person name="Fujiyama A."/>
            <person name="Inagaki F."/>
            <person name="Takami H."/>
        </authorList>
    </citation>
    <scope>NUCLEOTIDE SEQUENCE</scope>
    <source>
        <strain evidence="4">Expedition CK06-06</strain>
    </source>
</reference>
<gene>
    <name evidence="4" type="ORF">S01H4_19504</name>
</gene>
<feature type="domain" description="RRM" evidence="3">
    <location>
        <begin position="1"/>
        <end position="81"/>
    </location>
</feature>
<dbReference type="SUPFAM" id="SSF54928">
    <property type="entry name" value="RNA-binding domain, RBD"/>
    <property type="match status" value="1"/>
</dbReference>
<evidence type="ECO:0000259" key="3">
    <source>
        <dbReference type="PROSITE" id="PS50102"/>
    </source>
</evidence>
<dbReference type="EMBL" id="BART01008704">
    <property type="protein sequence ID" value="GAG56913.1"/>
    <property type="molecule type" value="Genomic_DNA"/>
</dbReference>
<dbReference type="AlphaFoldDB" id="X0Z946"/>
<proteinExistence type="predicted"/>
<comment type="caution">
    <text evidence="4">The sequence shown here is derived from an EMBL/GenBank/DDBJ whole genome shotgun (WGS) entry which is preliminary data.</text>
</comment>
<dbReference type="PROSITE" id="PS50102">
    <property type="entry name" value="RRM"/>
    <property type="match status" value="1"/>
</dbReference>
<dbReference type="Pfam" id="PF00076">
    <property type="entry name" value="RRM_1"/>
    <property type="match status" value="1"/>
</dbReference>
<dbReference type="InterPro" id="IPR000504">
    <property type="entry name" value="RRM_dom"/>
</dbReference>
<dbReference type="InterPro" id="IPR012677">
    <property type="entry name" value="Nucleotide-bd_a/b_plait_sf"/>
</dbReference>
<evidence type="ECO:0000256" key="1">
    <source>
        <dbReference type="ARBA" id="ARBA00022884"/>
    </source>
</evidence>
<dbReference type="SMART" id="SM00360">
    <property type="entry name" value="RRM"/>
    <property type="match status" value="1"/>
</dbReference>
<dbReference type="InterPro" id="IPR035979">
    <property type="entry name" value="RBD_domain_sf"/>
</dbReference>
<dbReference type="Gene3D" id="3.30.70.330">
    <property type="match status" value="1"/>
</dbReference>
<keyword evidence="1" id="KW-0694">RNA-binding</keyword>
<dbReference type="GO" id="GO:0003723">
    <property type="term" value="F:RNA binding"/>
    <property type="evidence" value="ECO:0007669"/>
    <property type="project" value="UniProtKB-KW"/>
</dbReference>
<organism evidence="4">
    <name type="scientific">marine sediment metagenome</name>
    <dbReference type="NCBI Taxonomy" id="412755"/>
    <lineage>
        <taxon>unclassified sequences</taxon>
        <taxon>metagenomes</taxon>
        <taxon>ecological metagenomes</taxon>
    </lineage>
</organism>
<evidence type="ECO:0000256" key="2">
    <source>
        <dbReference type="SAM" id="MobiDB-lite"/>
    </source>
</evidence>
<sequence length="108" mass="11927">MNIFVCNLSLELTEEELRREFIAFGEVISVTIMNDKHIGSGQSRGYGFVEMPSQSEGQAAITALNGKTLRGRTIDVIQALALSKNRGTGSYGDKRGGCFSNRVRQRRN</sequence>
<feature type="region of interest" description="Disordered" evidence="2">
    <location>
        <begin position="86"/>
        <end position="108"/>
    </location>
</feature>